<dbReference type="AlphaFoldDB" id="A0AAD7TD18"/>
<comment type="caution">
    <text evidence="1">The sequence shown here is derived from an EMBL/GenBank/DDBJ whole genome shotgun (WGS) entry which is preliminary data.</text>
</comment>
<proteinExistence type="predicted"/>
<accession>A0AAD7TD18</accession>
<name>A0AAD7TD18_9TELE</name>
<dbReference type="Proteomes" id="UP001221898">
    <property type="component" value="Unassembled WGS sequence"/>
</dbReference>
<gene>
    <name evidence="1" type="ORF">AAFF_G00001800</name>
</gene>
<reference evidence="1" key="1">
    <citation type="journal article" date="2023" name="Science">
        <title>Genome structures resolve the early diversification of teleost fishes.</title>
        <authorList>
            <person name="Parey E."/>
            <person name="Louis A."/>
            <person name="Montfort J."/>
            <person name="Bouchez O."/>
            <person name="Roques C."/>
            <person name="Iampietro C."/>
            <person name="Lluch J."/>
            <person name="Castinel A."/>
            <person name="Donnadieu C."/>
            <person name="Desvignes T."/>
            <person name="Floi Bucao C."/>
            <person name="Jouanno E."/>
            <person name="Wen M."/>
            <person name="Mejri S."/>
            <person name="Dirks R."/>
            <person name="Jansen H."/>
            <person name="Henkel C."/>
            <person name="Chen W.J."/>
            <person name="Zahm M."/>
            <person name="Cabau C."/>
            <person name="Klopp C."/>
            <person name="Thompson A.W."/>
            <person name="Robinson-Rechavi M."/>
            <person name="Braasch I."/>
            <person name="Lecointre G."/>
            <person name="Bobe J."/>
            <person name="Postlethwait J.H."/>
            <person name="Berthelot C."/>
            <person name="Roest Crollius H."/>
            <person name="Guiguen Y."/>
        </authorList>
    </citation>
    <scope>NUCLEOTIDE SEQUENCE</scope>
    <source>
        <strain evidence="1">NC1722</strain>
    </source>
</reference>
<sequence length="86" mass="9014">MSNQSCPVRRRQLITVETKSAIPGTGEGKNDSSRSIKPKTNVGGTLIFQPLSAVPLTVRTGTPVGTLDWDVQAAAACPFSACDLKA</sequence>
<organism evidence="1 2">
    <name type="scientific">Aldrovandia affinis</name>
    <dbReference type="NCBI Taxonomy" id="143900"/>
    <lineage>
        <taxon>Eukaryota</taxon>
        <taxon>Metazoa</taxon>
        <taxon>Chordata</taxon>
        <taxon>Craniata</taxon>
        <taxon>Vertebrata</taxon>
        <taxon>Euteleostomi</taxon>
        <taxon>Actinopterygii</taxon>
        <taxon>Neopterygii</taxon>
        <taxon>Teleostei</taxon>
        <taxon>Notacanthiformes</taxon>
        <taxon>Halosauridae</taxon>
        <taxon>Aldrovandia</taxon>
    </lineage>
</organism>
<evidence type="ECO:0000313" key="2">
    <source>
        <dbReference type="Proteomes" id="UP001221898"/>
    </source>
</evidence>
<evidence type="ECO:0000313" key="1">
    <source>
        <dbReference type="EMBL" id="KAJ8418681.1"/>
    </source>
</evidence>
<dbReference type="EMBL" id="JAINUG010000001">
    <property type="protein sequence ID" value="KAJ8418681.1"/>
    <property type="molecule type" value="Genomic_DNA"/>
</dbReference>
<protein>
    <submittedName>
        <fullName evidence="1">Uncharacterized protein</fullName>
    </submittedName>
</protein>
<keyword evidence="2" id="KW-1185">Reference proteome</keyword>